<feature type="compositionally biased region" description="Pro residues" evidence="1">
    <location>
        <begin position="40"/>
        <end position="52"/>
    </location>
</feature>
<sequence>MEREDGKEEEAVMDIVILDSTISEREMERRARIRSEDRTPSPPRSRRLPPPSNRGQARQEAPSSPRRLSISPPLVAGLGHGGDSGVRPGEREAGKKNGVVGLERRKKERSREEGMGSSVCILSSAADLAAIRSVESEGPSASGGRAFLSPVHKSHELTQTGKKREEVVKGEGKWKAVPVCVRPMRHSPLAQRHDHRQLKHAHSAPVPSAFLEHCFLALETGFLAPSTPRRRLRYFAFLWDASGHLLSATTNDHQPAQPALTIRFSDLHTGSCLLRGRNADCAEVEAVTRVLSLFSTPTSDERRSPHKFISTLLRHGYLGSFRLSICFHLFTTRHLTAFTVEAIASHAHGADSSQKFVH</sequence>
<evidence type="ECO:0000313" key="3">
    <source>
        <dbReference type="Proteomes" id="UP001218218"/>
    </source>
</evidence>
<evidence type="ECO:0000256" key="1">
    <source>
        <dbReference type="SAM" id="MobiDB-lite"/>
    </source>
</evidence>
<reference evidence="2" key="1">
    <citation type="submission" date="2023-03" db="EMBL/GenBank/DDBJ databases">
        <title>Massive genome expansion in bonnet fungi (Mycena s.s.) driven by repeated elements and novel gene families across ecological guilds.</title>
        <authorList>
            <consortium name="Lawrence Berkeley National Laboratory"/>
            <person name="Harder C.B."/>
            <person name="Miyauchi S."/>
            <person name="Viragh M."/>
            <person name="Kuo A."/>
            <person name="Thoen E."/>
            <person name="Andreopoulos B."/>
            <person name="Lu D."/>
            <person name="Skrede I."/>
            <person name="Drula E."/>
            <person name="Henrissat B."/>
            <person name="Morin E."/>
            <person name="Kohler A."/>
            <person name="Barry K."/>
            <person name="LaButti K."/>
            <person name="Morin E."/>
            <person name="Salamov A."/>
            <person name="Lipzen A."/>
            <person name="Mereny Z."/>
            <person name="Hegedus B."/>
            <person name="Baldrian P."/>
            <person name="Stursova M."/>
            <person name="Weitz H."/>
            <person name="Taylor A."/>
            <person name="Grigoriev I.V."/>
            <person name="Nagy L.G."/>
            <person name="Martin F."/>
            <person name="Kauserud H."/>
        </authorList>
    </citation>
    <scope>NUCLEOTIDE SEQUENCE</scope>
    <source>
        <strain evidence="2">CBHHK002</strain>
    </source>
</reference>
<evidence type="ECO:0000313" key="2">
    <source>
        <dbReference type="EMBL" id="KAJ7353066.1"/>
    </source>
</evidence>
<feature type="compositionally biased region" description="Basic and acidic residues" evidence="1">
    <location>
        <begin position="1"/>
        <end position="10"/>
    </location>
</feature>
<name>A0AAD7EUM7_9AGAR</name>
<dbReference type="EMBL" id="JARIHO010000011">
    <property type="protein sequence ID" value="KAJ7353066.1"/>
    <property type="molecule type" value="Genomic_DNA"/>
</dbReference>
<comment type="caution">
    <text evidence="2">The sequence shown here is derived from an EMBL/GenBank/DDBJ whole genome shotgun (WGS) entry which is preliminary data.</text>
</comment>
<feature type="compositionally biased region" description="Basic and acidic residues" evidence="1">
    <location>
        <begin position="22"/>
        <end position="39"/>
    </location>
</feature>
<organism evidence="2 3">
    <name type="scientific">Mycena albidolilacea</name>
    <dbReference type="NCBI Taxonomy" id="1033008"/>
    <lineage>
        <taxon>Eukaryota</taxon>
        <taxon>Fungi</taxon>
        <taxon>Dikarya</taxon>
        <taxon>Basidiomycota</taxon>
        <taxon>Agaricomycotina</taxon>
        <taxon>Agaricomycetes</taxon>
        <taxon>Agaricomycetidae</taxon>
        <taxon>Agaricales</taxon>
        <taxon>Marasmiineae</taxon>
        <taxon>Mycenaceae</taxon>
        <taxon>Mycena</taxon>
    </lineage>
</organism>
<feature type="compositionally biased region" description="Basic and acidic residues" evidence="1">
    <location>
        <begin position="102"/>
        <end position="114"/>
    </location>
</feature>
<gene>
    <name evidence="2" type="ORF">DFH08DRAFT_804647</name>
</gene>
<feature type="compositionally biased region" description="Low complexity" evidence="1">
    <location>
        <begin position="62"/>
        <end position="74"/>
    </location>
</feature>
<protein>
    <submittedName>
        <fullName evidence="2">Uncharacterized protein</fullName>
    </submittedName>
</protein>
<feature type="region of interest" description="Disordered" evidence="1">
    <location>
        <begin position="1"/>
        <end position="114"/>
    </location>
</feature>
<keyword evidence="3" id="KW-1185">Reference proteome</keyword>
<accession>A0AAD7EUM7</accession>
<dbReference type="AlphaFoldDB" id="A0AAD7EUM7"/>
<dbReference type="Proteomes" id="UP001218218">
    <property type="component" value="Unassembled WGS sequence"/>
</dbReference>
<proteinExistence type="predicted"/>